<organism evidence="1 2">
    <name type="scientific">Malus domestica</name>
    <name type="common">Apple</name>
    <name type="synonym">Pyrus malus</name>
    <dbReference type="NCBI Taxonomy" id="3750"/>
    <lineage>
        <taxon>Eukaryota</taxon>
        <taxon>Viridiplantae</taxon>
        <taxon>Streptophyta</taxon>
        <taxon>Embryophyta</taxon>
        <taxon>Tracheophyta</taxon>
        <taxon>Spermatophyta</taxon>
        <taxon>Magnoliopsida</taxon>
        <taxon>eudicotyledons</taxon>
        <taxon>Gunneridae</taxon>
        <taxon>Pentapetalae</taxon>
        <taxon>rosids</taxon>
        <taxon>fabids</taxon>
        <taxon>Rosales</taxon>
        <taxon>Rosaceae</taxon>
        <taxon>Amygdaloideae</taxon>
        <taxon>Maleae</taxon>
        <taxon>Malus</taxon>
    </lineage>
</organism>
<keyword evidence="2" id="KW-1185">Reference proteome</keyword>
<evidence type="ECO:0000313" key="1">
    <source>
        <dbReference type="EMBL" id="RXH93970.1"/>
    </source>
</evidence>
<dbReference type="Proteomes" id="UP000290289">
    <property type="component" value="Chromosome 7"/>
</dbReference>
<proteinExistence type="predicted"/>
<name>A0A498JEM9_MALDO</name>
<sequence length="173" mass="19909">MRIYIYIRHRGSTPLDDHDIVCFELNHALTFLFLRIHTRTSQWVTHLGIVLAQTRLTSKPPPHPGLDSTVSRHCSLWAPTTSSLFCLWNLTRELPSSSPILELLLPNSLNFKVLMEPEANELPKCLVLGKYRNIHIRLTGSTSLDDVGCYKKTKSYFIDYRSFHFVHGFGKSR</sequence>
<comment type="caution">
    <text evidence="1">The sequence shown here is derived from an EMBL/GenBank/DDBJ whole genome shotgun (WGS) entry which is preliminary data.</text>
</comment>
<accession>A0A498JEM9</accession>
<evidence type="ECO:0000313" key="2">
    <source>
        <dbReference type="Proteomes" id="UP000290289"/>
    </source>
</evidence>
<reference evidence="1 2" key="1">
    <citation type="submission" date="2018-10" db="EMBL/GenBank/DDBJ databases">
        <title>A high-quality apple genome assembly.</title>
        <authorList>
            <person name="Hu J."/>
        </authorList>
    </citation>
    <scope>NUCLEOTIDE SEQUENCE [LARGE SCALE GENOMIC DNA]</scope>
    <source>
        <strain evidence="2">cv. HFTH1</strain>
        <tissue evidence="1">Young leaf</tissue>
    </source>
</reference>
<dbReference type="AlphaFoldDB" id="A0A498JEM9"/>
<protein>
    <submittedName>
        <fullName evidence="1">Uncharacterized protein</fullName>
    </submittedName>
</protein>
<dbReference type="EMBL" id="RDQH01000333">
    <property type="protein sequence ID" value="RXH93970.1"/>
    <property type="molecule type" value="Genomic_DNA"/>
</dbReference>
<gene>
    <name evidence="1" type="ORF">DVH24_016037</name>
</gene>